<feature type="domain" description="J" evidence="7">
    <location>
        <begin position="213"/>
        <end position="277"/>
    </location>
</feature>
<feature type="domain" description="CR-type" evidence="8">
    <location>
        <begin position="349"/>
        <end position="431"/>
    </location>
</feature>
<dbReference type="FunFam" id="1.10.287.110:FF:000037">
    <property type="entry name" value="Chaperone protein dnaJ A6 chloroplastic"/>
    <property type="match status" value="1"/>
</dbReference>
<feature type="zinc finger region" description="CR-type" evidence="6">
    <location>
        <begin position="349"/>
        <end position="431"/>
    </location>
</feature>
<protein>
    <submittedName>
        <fullName evidence="9">Uncharacterized protein</fullName>
    </submittedName>
</protein>
<dbReference type="SUPFAM" id="SSF57938">
    <property type="entry name" value="DnaJ/Hsp40 cysteine-rich domain"/>
    <property type="match status" value="1"/>
</dbReference>
<dbReference type="FunFam" id="2.10.230.10:FF:000002">
    <property type="entry name" value="Molecular chaperone DnaJ"/>
    <property type="match status" value="1"/>
</dbReference>
<evidence type="ECO:0000259" key="7">
    <source>
        <dbReference type="PROSITE" id="PS50076"/>
    </source>
</evidence>
<organism evidence="9 10">
    <name type="scientific">Colocasia esculenta</name>
    <name type="common">Wild taro</name>
    <name type="synonym">Arum esculentum</name>
    <dbReference type="NCBI Taxonomy" id="4460"/>
    <lineage>
        <taxon>Eukaryota</taxon>
        <taxon>Viridiplantae</taxon>
        <taxon>Streptophyta</taxon>
        <taxon>Embryophyta</taxon>
        <taxon>Tracheophyta</taxon>
        <taxon>Spermatophyta</taxon>
        <taxon>Magnoliopsida</taxon>
        <taxon>Liliopsida</taxon>
        <taxon>Araceae</taxon>
        <taxon>Aroideae</taxon>
        <taxon>Colocasieae</taxon>
        <taxon>Colocasia</taxon>
    </lineage>
</organism>
<keyword evidence="2" id="KW-0677">Repeat</keyword>
<dbReference type="CDD" id="cd10719">
    <property type="entry name" value="DnaJ_zf"/>
    <property type="match status" value="1"/>
</dbReference>
<dbReference type="InterPro" id="IPR018253">
    <property type="entry name" value="DnaJ_domain_CS"/>
</dbReference>
<keyword evidence="5" id="KW-0143">Chaperone</keyword>
<keyword evidence="3 6" id="KW-0863">Zinc-finger</keyword>
<dbReference type="SMART" id="SM00271">
    <property type="entry name" value="DnaJ"/>
    <property type="match status" value="1"/>
</dbReference>
<dbReference type="InterPro" id="IPR036410">
    <property type="entry name" value="HSP_DnaJ_Cys-rich_dom_sf"/>
</dbReference>
<dbReference type="OrthoDB" id="10256793at2759"/>
<evidence type="ECO:0000256" key="1">
    <source>
        <dbReference type="ARBA" id="ARBA00022723"/>
    </source>
</evidence>
<reference evidence="9" key="1">
    <citation type="submission" date="2017-07" db="EMBL/GenBank/DDBJ databases">
        <title>Taro Niue Genome Assembly and Annotation.</title>
        <authorList>
            <person name="Atibalentja N."/>
            <person name="Keating K."/>
            <person name="Fields C.J."/>
        </authorList>
    </citation>
    <scope>NUCLEOTIDE SEQUENCE</scope>
    <source>
        <strain evidence="9">Niue_2</strain>
        <tissue evidence="9">Leaf</tissue>
    </source>
</reference>
<sequence length="507" mass="55254">MDDNIKQDEYSQFVDHVFFSLTLKDSENKCVFISKSLTSSPKRTLLKDKTPNRSKCLNTVEKWRGSSQANYSEARAKARFHLITFVVPRGFLLSRFYIIVIVSLSLHSPVRAGAPLAGPAMAAPSLFPFSGPSEPTSYALRGPSIFSNFAVSAGRISFAAVLSKRPDLSSMASPVGEGIFGNPAVRFPRWRCPLQHRRPRGTVVTMAKGSQSDYYAALNLGRNATSQEIKAAYRNLARKYHPDMNKSPGAEEKFKEISAAYEVLSDDEKRSLYDRFGEAGLQGDYGGPGIDPQEMDPFQVFNAFFGESNGLFGGSGGPGGINFSVRRNQRQNLDIRYDLFLSFKESISGGRREIGITRFETCDNCNGTGAKSSSCIKSCVDCGGRGGVIRTQKTPFGVVSQVSTCSKCGGDGKIITDNCTKCNGEGRLQKKGSVTVGIPPGVHDGVTIQVQGEGNFDKERGAAGDLYIFIHVAEKSGVRREGLNLYSDITVDYTKAILGTVVKKMKY</sequence>
<evidence type="ECO:0000259" key="8">
    <source>
        <dbReference type="PROSITE" id="PS51188"/>
    </source>
</evidence>
<comment type="caution">
    <text evidence="9">The sequence shown here is derived from an EMBL/GenBank/DDBJ whole genome shotgun (WGS) entry which is preliminary data.</text>
</comment>
<dbReference type="InterPro" id="IPR001623">
    <property type="entry name" value="DnaJ_domain"/>
</dbReference>
<dbReference type="EMBL" id="NMUH01004971">
    <property type="protein sequence ID" value="MQM11411.1"/>
    <property type="molecule type" value="Genomic_DNA"/>
</dbReference>
<dbReference type="PROSITE" id="PS50076">
    <property type="entry name" value="DNAJ_2"/>
    <property type="match status" value="1"/>
</dbReference>
<evidence type="ECO:0000256" key="2">
    <source>
        <dbReference type="ARBA" id="ARBA00022737"/>
    </source>
</evidence>
<dbReference type="AlphaFoldDB" id="A0A843X0K0"/>
<dbReference type="SUPFAM" id="SSF49493">
    <property type="entry name" value="HSP40/DnaJ peptide-binding domain"/>
    <property type="match status" value="1"/>
</dbReference>
<dbReference type="CDD" id="cd10747">
    <property type="entry name" value="DnaJ_C"/>
    <property type="match status" value="1"/>
</dbReference>
<feature type="non-terminal residue" evidence="9">
    <location>
        <position position="1"/>
    </location>
</feature>
<evidence type="ECO:0000256" key="6">
    <source>
        <dbReference type="PROSITE-ProRule" id="PRU00546"/>
    </source>
</evidence>
<dbReference type="GO" id="GO:0031072">
    <property type="term" value="F:heat shock protein binding"/>
    <property type="evidence" value="ECO:0007669"/>
    <property type="project" value="InterPro"/>
</dbReference>
<keyword evidence="4 6" id="KW-0862">Zinc</keyword>
<dbReference type="GO" id="GO:0005783">
    <property type="term" value="C:endoplasmic reticulum"/>
    <property type="evidence" value="ECO:0007669"/>
    <property type="project" value="UniProtKB-ARBA"/>
</dbReference>
<dbReference type="Gene3D" id="2.60.260.20">
    <property type="entry name" value="Urease metallochaperone UreE, N-terminal domain"/>
    <property type="match status" value="1"/>
</dbReference>
<evidence type="ECO:0000313" key="9">
    <source>
        <dbReference type="EMBL" id="MQM11411.1"/>
    </source>
</evidence>
<dbReference type="Pfam" id="PF01556">
    <property type="entry name" value="DnaJ_C"/>
    <property type="match status" value="1"/>
</dbReference>
<dbReference type="PANTHER" id="PTHR43096:SF26">
    <property type="entry name" value="CR-TYPE DOMAIN-CONTAINING PROTEIN"/>
    <property type="match status" value="1"/>
</dbReference>
<dbReference type="GO" id="GO:0051082">
    <property type="term" value="F:unfolded protein binding"/>
    <property type="evidence" value="ECO:0007669"/>
    <property type="project" value="InterPro"/>
</dbReference>
<dbReference type="InterPro" id="IPR036869">
    <property type="entry name" value="J_dom_sf"/>
</dbReference>
<dbReference type="InterPro" id="IPR001305">
    <property type="entry name" value="HSP_DnaJ_Cys-rich_dom"/>
</dbReference>
<dbReference type="PROSITE" id="PS00636">
    <property type="entry name" value="DNAJ_1"/>
    <property type="match status" value="1"/>
</dbReference>
<dbReference type="InterPro" id="IPR008971">
    <property type="entry name" value="HSP40/DnaJ_pept-bd"/>
</dbReference>
<dbReference type="GO" id="GO:0042026">
    <property type="term" value="P:protein refolding"/>
    <property type="evidence" value="ECO:0007669"/>
    <property type="project" value="TreeGrafter"/>
</dbReference>
<dbReference type="Proteomes" id="UP000652761">
    <property type="component" value="Unassembled WGS sequence"/>
</dbReference>
<dbReference type="Gene3D" id="1.10.287.110">
    <property type="entry name" value="DnaJ domain"/>
    <property type="match status" value="1"/>
</dbReference>
<dbReference type="PANTHER" id="PTHR43096">
    <property type="entry name" value="DNAJ HOMOLOG 1, MITOCHONDRIAL-RELATED"/>
    <property type="match status" value="1"/>
</dbReference>
<dbReference type="PRINTS" id="PR00625">
    <property type="entry name" value="JDOMAIN"/>
</dbReference>
<proteinExistence type="predicted"/>
<gene>
    <name evidence="9" type="ORF">Taro_044318</name>
</gene>
<dbReference type="GO" id="GO:0009535">
    <property type="term" value="C:chloroplast thylakoid membrane"/>
    <property type="evidence" value="ECO:0007669"/>
    <property type="project" value="TreeGrafter"/>
</dbReference>
<dbReference type="InterPro" id="IPR002939">
    <property type="entry name" value="DnaJ_C"/>
</dbReference>
<name>A0A843X0K0_COLES</name>
<dbReference type="Gene3D" id="2.10.230.10">
    <property type="entry name" value="Heat shock protein DnaJ, cysteine-rich domain"/>
    <property type="match status" value="1"/>
</dbReference>
<accession>A0A843X0K0</accession>
<evidence type="ECO:0000256" key="4">
    <source>
        <dbReference type="ARBA" id="ARBA00022833"/>
    </source>
</evidence>
<dbReference type="SUPFAM" id="SSF46565">
    <property type="entry name" value="Chaperone J-domain"/>
    <property type="match status" value="1"/>
</dbReference>
<keyword evidence="1 6" id="KW-0479">Metal-binding</keyword>
<keyword evidence="10" id="KW-1185">Reference proteome</keyword>
<dbReference type="Pfam" id="PF00226">
    <property type="entry name" value="DnaJ"/>
    <property type="match status" value="1"/>
</dbReference>
<dbReference type="PROSITE" id="PS51188">
    <property type="entry name" value="ZF_CR"/>
    <property type="match status" value="1"/>
</dbReference>
<evidence type="ECO:0000256" key="5">
    <source>
        <dbReference type="ARBA" id="ARBA00023186"/>
    </source>
</evidence>
<dbReference type="GO" id="GO:0008270">
    <property type="term" value="F:zinc ion binding"/>
    <property type="evidence" value="ECO:0007669"/>
    <property type="project" value="UniProtKB-KW"/>
</dbReference>
<dbReference type="Pfam" id="PF00684">
    <property type="entry name" value="DnaJ_CXXCXGXG"/>
    <property type="match status" value="1"/>
</dbReference>
<evidence type="ECO:0000256" key="3">
    <source>
        <dbReference type="ARBA" id="ARBA00022771"/>
    </source>
</evidence>
<evidence type="ECO:0000313" key="10">
    <source>
        <dbReference type="Proteomes" id="UP000652761"/>
    </source>
</evidence>
<dbReference type="CDD" id="cd06257">
    <property type="entry name" value="DnaJ"/>
    <property type="match status" value="1"/>
</dbReference>